<keyword evidence="2" id="KW-1185">Reference proteome</keyword>
<organism evidence="1 2">
    <name type="scientific">Gossypium davidsonii</name>
    <name type="common">Davidson's cotton</name>
    <name type="synonym">Gossypium klotzschianum subsp. davidsonii</name>
    <dbReference type="NCBI Taxonomy" id="34287"/>
    <lineage>
        <taxon>Eukaryota</taxon>
        <taxon>Viridiplantae</taxon>
        <taxon>Streptophyta</taxon>
        <taxon>Embryophyta</taxon>
        <taxon>Tracheophyta</taxon>
        <taxon>Spermatophyta</taxon>
        <taxon>Magnoliopsida</taxon>
        <taxon>eudicotyledons</taxon>
        <taxon>Gunneridae</taxon>
        <taxon>Pentapetalae</taxon>
        <taxon>rosids</taxon>
        <taxon>malvids</taxon>
        <taxon>Malvales</taxon>
        <taxon>Malvaceae</taxon>
        <taxon>Malvoideae</taxon>
        <taxon>Gossypium</taxon>
    </lineage>
</organism>
<protein>
    <submittedName>
        <fullName evidence="1">Uncharacterized protein</fullName>
    </submittedName>
</protein>
<dbReference type="Proteomes" id="UP000593561">
    <property type="component" value="Unassembled WGS sequence"/>
</dbReference>
<name>A0A7J8SVM6_GOSDV</name>
<accession>A0A7J8SVM6</accession>
<evidence type="ECO:0000313" key="1">
    <source>
        <dbReference type="EMBL" id="MBA0629860.1"/>
    </source>
</evidence>
<comment type="caution">
    <text evidence="1">The sequence shown here is derived from an EMBL/GenBank/DDBJ whole genome shotgun (WGS) entry which is preliminary data.</text>
</comment>
<dbReference type="AlphaFoldDB" id="A0A7J8SVM6"/>
<evidence type="ECO:0000313" key="2">
    <source>
        <dbReference type="Proteomes" id="UP000593561"/>
    </source>
</evidence>
<proteinExistence type="predicted"/>
<gene>
    <name evidence="1" type="ORF">Godav_024356</name>
</gene>
<reference evidence="1 2" key="1">
    <citation type="journal article" date="2019" name="Genome Biol. Evol.">
        <title>Insights into the evolution of the New World diploid cottons (Gossypium, subgenus Houzingenia) based on genome sequencing.</title>
        <authorList>
            <person name="Grover C.E."/>
            <person name="Arick M.A. 2nd"/>
            <person name="Thrash A."/>
            <person name="Conover J.L."/>
            <person name="Sanders W.S."/>
            <person name="Peterson D.G."/>
            <person name="Frelichowski J.E."/>
            <person name="Scheffler J.A."/>
            <person name="Scheffler B.E."/>
            <person name="Wendel J.F."/>
        </authorList>
    </citation>
    <scope>NUCLEOTIDE SEQUENCE [LARGE SCALE GENOMIC DNA]</scope>
    <source>
        <strain evidence="1">27</strain>
        <tissue evidence="1">Leaf</tissue>
    </source>
</reference>
<dbReference type="EMBL" id="JABFAC010000011">
    <property type="protein sequence ID" value="MBA0629860.1"/>
    <property type="molecule type" value="Genomic_DNA"/>
</dbReference>
<sequence>MHATCLNESIAFPCNVSPLPTAGTEIELAPRFESKHHPPAPTSSIEVEATTNVEIEHAPSLSVCLKLETGFFQVPEDLSQHVVSLGKAQAKW</sequence>